<gene>
    <name evidence="2" type="ORF">JJN12_02660</name>
</gene>
<reference evidence="2 3" key="1">
    <citation type="submission" date="2021-01" db="EMBL/GenBank/DDBJ databases">
        <title>Isolation and description of Catonella massiliensis sp. nov., a novel Catonella species, isolated from a stable periodontitis subject.</title>
        <authorList>
            <person name="Antezack A."/>
            <person name="Boxberger M."/>
            <person name="La Scola B."/>
            <person name="Monnet-Corti V."/>
        </authorList>
    </citation>
    <scope>NUCLEOTIDE SEQUENCE [LARGE SCALE GENOMIC DNA]</scope>
    <source>
        <strain evidence="2 3">Marseille-Q4567</strain>
    </source>
</reference>
<accession>A0ABS1IXR2</accession>
<keyword evidence="1" id="KW-0732">Signal</keyword>
<evidence type="ECO:0000256" key="1">
    <source>
        <dbReference type="SAM" id="SignalP"/>
    </source>
</evidence>
<name>A0ABS1IXR2_9FIRM</name>
<dbReference type="EMBL" id="JAEPRJ010000001">
    <property type="protein sequence ID" value="MBK5896688.1"/>
    <property type="molecule type" value="Genomic_DNA"/>
</dbReference>
<keyword evidence="3" id="KW-1185">Reference proteome</keyword>
<protein>
    <submittedName>
        <fullName evidence="2">Uncharacterized protein</fullName>
    </submittedName>
</protein>
<evidence type="ECO:0000313" key="3">
    <source>
        <dbReference type="Proteomes" id="UP000604730"/>
    </source>
</evidence>
<dbReference type="Proteomes" id="UP000604730">
    <property type="component" value="Unassembled WGS sequence"/>
</dbReference>
<proteinExistence type="predicted"/>
<feature type="signal peptide" evidence="1">
    <location>
        <begin position="1"/>
        <end position="26"/>
    </location>
</feature>
<feature type="chain" id="PRO_5045952156" evidence="1">
    <location>
        <begin position="27"/>
        <end position="124"/>
    </location>
</feature>
<organism evidence="2 3">
    <name type="scientific">Catonella massiliensis</name>
    <dbReference type="NCBI Taxonomy" id="2799636"/>
    <lineage>
        <taxon>Bacteria</taxon>
        <taxon>Bacillati</taxon>
        <taxon>Bacillota</taxon>
        <taxon>Clostridia</taxon>
        <taxon>Lachnospirales</taxon>
        <taxon>Lachnospiraceae</taxon>
        <taxon>Catonella</taxon>
    </lineage>
</organism>
<evidence type="ECO:0000313" key="2">
    <source>
        <dbReference type="EMBL" id="MBK5896688.1"/>
    </source>
</evidence>
<sequence length="124" mass="14080">MKRNIILKTLAFSLAITLLSMQGVFAAGAEIPNKFKLVEITPSATRNDVIRSYDTYQGEVVIVEEVVKLLNGAKAYYIGPVKFLRRDGWFGRYRYLGKLNEFKFIKMVNPDGTVVTPTSHDNKY</sequence>
<comment type="caution">
    <text evidence="2">The sequence shown here is derived from an EMBL/GenBank/DDBJ whole genome shotgun (WGS) entry which is preliminary data.</text>
</comment>
<dbReference type="RefSeq" id="WP_208428246.1">
    <property type="nucleotide sequence ID" value="NZ_JAEPRJ010000001.1"/>
</dbReference>